<dbReference type="PIRSF" id="PIRSF000124">
    <property type="entry name" value="UDPglc_GDPman_dh"/>
    <property type="match status" value="1"/>
</dbReference>
<dbReference type="InterPro" id="IPR036220">
    <property type="entry name" value="UDP-Glc/GDP-Man_DH_C_sf"/>
</dbReference>
<dbReference type="Gene3D" id="1.20.5.100">
    <property type="entry name" value="Cytochrome c1, transmembrane anchor, C-terminal"/>
    <property type="match status" value="1"/>
</dbReference>
<name>A0A8T2SUD8_CERRI</name>
<dbReference type="GO" id="GO:0051287">
    <property type="term" value="F:NAD binding"/>
    <property type="evidence" value="ECO:0007669"/>
    <property type="project" value="InterPro"/>
</dbReference>
<evidence type="ECO:0000256" key="1">
    <source>
        <dbReference type="ARBA" id="ARBA00004701"/>
    </source>
</evidence>
<evidence type="ECO:0000259" key="10">
    <source>
        <dbReference type="SMART" id="SM00984"/>
    </source>
</evidence>
<dbReference type="SUPFAM" id="SSF51735">
    <property type="entry name" value="NAD(P)-binding Rossmann-fold domains"/>
    <property type="match status" value="1"/>
</dbReference>
<accession>A0A8T2SUD8</accession>
<feature type="domain" description="UDP-glucose/GDP-mannose dehydrogenase C-terminal" evidence="10">
    <location>
        <begin position="278"/>
        <end position="398"/>
    </location>
</feature>
<feature type="binding site" evidence="8">
    <location>
        <position position="235"/>
    </location>
    <ligand>
        <name>substrate</name>
    </ligand>
</feature>
<dbReference type="Pfam" id="PF03720">
    <property type="entry name" value="UDPG_MGDP_dh_C"/>
    <property type="match status" value="1"/>
</dbReference>
<keyword evidence="12" id="KW-1185">Reference proteome</keyword>
<comment type="pathway">
    <text evidence="1">Nucleotide-sugar biosynthesis; UDP-alpha-D-glucuronate biosynthesis; UDP-alpha-D-glucuronate from UDP-alpha-D-glucose: step 1/1.</text>
</comment>
<dbReference type="GO" id="GO:0005634">
    <property type="term" value="C:nucleus"/>
    <property type="evidence" value="ECO:0007669"/>
    <property type="project" value="TreeGrafter"/>
</dbReference>
<dbReference type="Proteomes" id="UP000825935">
    <property type="component" value="Chromosome 18"/>
</dbReference>
<evidence type="ECO:0000313" key="11">
    <source>
        <dbReference type="EMBL" id="KAH7365963.1"/>
    </source>
</evidence>
<dbReference type="SMART" id="SM00984">
    <property type="entry name" value="UDPG_MGDP_dh_C"/>
    <property type="match status" value="1"/>
</dbReference>
<dbReference type="PANTHER" id="PTHR11374:SF3">
    <property type="entry name" value="UDP-GLUCOSE 6-DEHYDROGENASE"/>
    <property type="match status" value="1"/>
</dbReference>
<keyword evidence="5 7" id="KW-0520">NAD</keyword>
<dbReference type="InterPro" id="IPR014026">
    <property type="entry name" value="UDP-Glc/GDP-Man_DH_dimer"/>
</dbReference>
<evidence type="ECO:0000256" key="2">
    <source>
        <dbReference type="ARBA" id="ARBA00006601"/>
    </source>
</evidence>
<sequence>MLKICCVGAGYVGGPTMAIVVYKCPDIQVAMVDISSSRIAARSSSSWPIFEPDLDDMSYRGRNLFFSIDIKKHIADVDIIFVSAADLTYWESAACLITDISTSDKIMVEKSIVPIKRILTHNSNDVHFQIQSNPKFLGGGITINNLLHPDRVLISGHSTPEGQAAINTLVSVYAHWSIEISKLAANAFLAQMLSSINAMCTLCEATSTDVTQVAYTVGKDSRVGHRFLNANVGYGGCYFQKDILNLVYICECNRLIESRFVKRIVSSMFNTVAPKKMAILGFTFKKDMGDAREMPAIDICQGLLRDNAHLRCVNTEHLLAPLLQGKIKHDLDMDNPDETHGRSKHINIVSDIYEATEGAHGICIMREWDEFKTLDYEHIFKHMQHALFIFDGQNMIDADRLCKMSFIVYSIGKPLDPWLRDLSVVPPSS</sequence>
<dbReference type="Gene3D" id="3.40.50.720">
    <property type="entry name" value="NAD(P)-binding Rossmann-like Domain"/>
    <property type="match status" value="2"/>
</dbReference>
<dbReference type="EC" id="1.1.1.22" evidence="3 7"/>
<dbReference type="OrthoDB" id="5059218at2759"/>
<proteinExistence type="inferred from homology"/>
<evidence type="ECO:0000256" key="5">
    <source>
        <dbReference type="ARBA" id="ARBA00023027"/>
    </source>
</evidence>
<dbReference type="AlphaFoldDB" id="A0A8T2SUD8"/>
<dbReference type="PIRSF" id="PIRSF500134">
    <property type="entry name" value="UDPglc_DH_bac"/>
    <property type="match status" value="1"/>
</dbReference>
<comment type="similarity">
    <text evidence="2 7">Belongs to the UDP-glucose/GDP-mannose dehydrogenase family.</text>
</comment>
<dbReference type="InterPro" id="IPR001732">
    <property type="entry name" value="UDP-Glc/GDP-Man_DH_N"/>
</dbReference>
<evidence type="ECO:0000256" key="7">
    <source>
        <dbReference type="PIRNR" id="PIRNR000124"/>
    </source>
</evidence>
<dbReference type="GO" id="GO:0003979">
    <property type="term" value="F:UDP-glucose 6-dehydrogenase activity"/>
    <property type="evidence" value="ECO:0007669"/>
    <property type="project" value="UniProtKB-EC"/>
</dbReference>
<feature type="binding site" evidence="9">
    <location>
        <position position="38"/>
    </location>
    <ligand>
        <name>NAD(+)</name>
        <dbReference type="ChEBI" id="CHEBI:57540"/>
    </ligand>
</feature>
<keyword evidence="4 7" id="KW-0560">Oxidoreductase</keyword>
<dbReference type="InterPro" id="IPR028356">
    <property type="entry name" value="UDPglc_DH_euk"/>
</dbReference>
<dbReference type="InterPro" id="IPR036291">
    <property type="entry name" value="NAD(P)-bd_dom_sf"/>
</dbReference>
<dbReference type="SUPFAM" id="SSF48179">
    <property type="entry name" value="6-phosphogluconate dehydrogenase C-terminal domain-like"/>
    <property type="match status" value="1"/>
</dbReference>
<reference evidence="11" key="1">
    <citation type="submission" date="2021-08" db="EMBL/GenBank/DDBJ databases">
        <title>WGS assembly of Ceratopteris richardii.</title>
        <authorList>
            <person name="Marchant D.B."/>
            <person name="Chen G."/>
            <person name="Jenkins J."/>
            <person name="Shu S."/>
            <person name="Leebens-Mack J."/>
            <person name="Grimwood J."/>
            <person name="Schmutz J."/>
            <person name="Soltis P."/>
            <person name="Soltis D."/>
            <person name="Chen Z.-H."/>
        </authorList>
    </citation>
    <scope>NUCLEOTIDE SEQUENCE</scope>
    <source>
        <strain evidence="11">Whitten #5841</strain>
        <tissue evidence="11">Leaf</tissue>
    </source>
</reference>
<organism evidence="11 12">
    <name type="scientific">Ceratopteris richardii</name>
    <name type="common">Triangle waterfern</name>
    <dbReference type="NCBI Taxonomy" id="49495"/>
    <lineage>
        <taxon>Eukaryota</taxon>
        <taxon>Viridiplantae</taxon>
        <taxon>Streptophyta</taxon>
        <taxon>Embryophyta</taxon>
        <taxon>Tracheophyta</taxon>
        <taxon>Polypodiopsida</taxon>
        <taxon>Polypodiidae</taxon>
        <taxon>Polypodiales</taxon>
        <taxon>Pteridineae</taxon>
        <taxon>Pteridaceae</taxon>
        <taxon>Parkerioideae</taxon>
        <taxon>Ceratopteris</taxon>
    </lineage>
</organism>
<evidence type="ECO:0000256" key="9">
    <source>
        <dbReference type="PIRSR" id="PIRSR500134-3"/>
    </source>
</evidence>
<dbReference type="EMBL" id="CM035423">
    <property type="protein sequence ID" value="KAH7365963.1"/>
    <property type="molecule type" value="Genomic_DNA"/>
</dbReference>
<feature type="binding site" evidence="8">
    <location>
        <position position="182"/>
    </location>
    <ligand>
        <name>substrate</name>
    </ligand>
</feature>
<dbReference type="SUPFAM" id="SSF52413">
    <property type="entry name" value="UDP-glucose/GDP-mannose dehydrogenase C-terminal domain"/>
    <property type="match status" value="1"/>
</dbReference>
<dbReference type="InterPro" id="IPR008927">
    <property type="entry name" value="6-PGluconate_DH-like_C_sf"/>
</dbReference>
<dbReference type="InterPro" id="IPR028357">
    <property type="entry name" value="UDPglc_DH_bac"/>
</dbReference>
<evidence type="ECO:0000313" key="12">
    <source>
        <dbReference type="Proteomes" id="UP000825935"/>
    </source>
</evidence>
<feature type="binding site" evidence="8">
    <location>
        <position position="285"/>
    </location>
    <ligand>
        <name>substrate</name>
    </ligand>
</feature>
<dbReference type="GO" id="GO:0000271">
    <property type="term" value="P:polysaccharide biosynthetic process"/>
    <property type="evidence" value="ECO:0007669"/>
    <property type="project" value="InterPro"/>
</dbReference>
<gene>
    <name evidence="11" type="ORF">KP509_18G056500</name>
</gene>
<evidence type="ECO:0000256" key="3">
    <source>
        <dbReference type="ARBA" id="ARBA00012954"/>
    </source>
</evidence>
<feature type="binding site" evidence="9">
    <location>
        <position position="33"/>
    </location>
    <ligand>
        <name>NAD(+)</name>
        <dbReference type="ChEBI" id="CHEBI:57540"/>
    </ligand>
</feature>
<evidence type="ECO:0000256" key="8">
    <source>
        <dbReference type="PIRSR" id="PIRSR500134-2"/>
    </source>
</evidence>
<dbReference type="InterPro" id="IPR014027">
    <property type="entry name" value="UDP-Glc/GDP-Man_DH_C"/>
</dbReference>
<dbReference type="GO" id="GO:0006024">
    <property type="term" value="P:glycosaminoglycan biosynthetic process"/>
    <property type="evidence" value="ECO:0007669"/>
    <property type="project" value="TreeGrafter"/>
</dbReference>
<evidence type="ECO:0000256" key="4">
    <source>
        <dbReference type="ARBA" id="ARBA00023002"/>
    </source>
</evidence>
<protein>
    <recommendedName>
        <fullName evidence="3 7">UDP-glucose 6-dehydrogenase</fullName>
        <ecNumber evidence="3 7">1.1.1.22</ecNumber>
    </recommendedName>
</protein>
<evidence type="ECO:0000256" key="6">
    <source>
        <dbReference type="ARBA" id="ARBA00047473"/>
    </source>
</evidence>
<dbReference type="Pfam" id="PF03721">
    <property type="entry name" value="UDPG_MGDP_dh_N"/>
    <property type="match status" value="1"/>
</dbReference>
<comment type="caution">
    <text evidence="11">The sequence shown here is derived from an EMBL/GenBank/DDBJ whole genome shotgun (WGS) entry which is preliminary data.</text>
</comment>
<feature type="binding site" evidence="9">
    <location>
        <position position="241"/>
    </location>
    <ligand>
        <name>NAD(+)</name>
        <dbReference type="ChEBI" id="CHEBI:57540"/>
    </ligand>
</feature>
<comment type="catalytic activity">
    <reaction evidence="6 7">
        <text>UDP-alpha-D-glucose + 2 NAD(+) + H2O = UDP-alpha-D-glucuronate + 2 NADH + 3 H(+)</text>
        <dbReference type="Rhea" id="RHEA:23596"/>
        <dbReference type="ChEBI" id="CHEBI:15377"/>
        <dbReference type="ChEBI" id="CHEBI:15378"/>
        <dbReference type="ChEBI" id="CHEBI:57540"/>
        <dbReference type="ChEBI" id="CHEBI:57945"/>
        <dbReference type="ChEBI" id="CHEBI:58052"/>
        <dbReference type="ChEBI" id="CHEBI:58885"/>
        <dbReference type="EC" id="1.1.1.22"/>
    </reaction>
</comment>
<feature type="binding site" evidence="9">
    <location>
        <position position="292"/>
    </location>
    <ligand>
        <name>NAD(+)</name>
        <dbReference type="ChEBI" id="CHEBI:57540"/>
    </ligand>
</feature>
<dbReference type="PANTHER" id="PTHR11374">
    <property type="entry name" value="UDP-GLUCOSE DEHYDROGENASE/UDP-MANNAC DEHYDROGENASE"/>
    <property type="match status" value="1"/>
</dbReference>
<dbReference type="InterPro" id="IPR017476">
    <property type="entry name" value="UDP-Glc/GDP-Man"/>
</dbReference>
<dbReference type="Pfam" id="PF00984">
    <property type="entry name" value="UDPG_MGDP_dh"/>
    <property type="match status" value="1"/>
</dbReference>